<feature type="region of interest" description="Disordered" evidence="16">
    <location>
        <begin position="1"/>
        <end position="56"/>
    </location>
</feature>
<dbReference type="PROSITE" id="PS00518">
    <property type="entry name" value="ZF_RING_1"/>
    <property type="match status" value="1"/>
</dbReference>
<dbReference type="FunFam" id="3.30.40.10:FF:000136">
    <property type="entry name" value="E3 ubiquitin-protein ligase Topors"/>
    <property type="match status" value="1"/>
</dbReference>
<evidence type="ECO:0000256" key="12">
    <source>
        <dbReference type="ARBA" id="ARBA00076940"/>
    </source>
</evidence>
<dbReference type="InterPro" id="IPR001841">
    <property type="entry name" value="Znf_RING"/>
</dbReference>
<feature type="region of interest" description="Disordered" evidence="16">
    <location>
        <begin position="190"/>
        <end position="219"/>
    </location>
</feature>
<feature type="region of interest" description="Disordered" evidence="16">
    <location>
        <begin position="432"/>
        <end position="495"/>
    </location>
</feature>
<dbReference type="PANTHER" id="PTHR46077">
    <property type="entry name" value="E3 UBIQUITIN-PROTEIN LIGASE TOPORS"/>
    <property type="match status" value="1"/>
</dbReference>
<keyword evidence="9" id="KW-0804">Transcription</keyword>
<evidence type="ECO:0000256" key="15">
    <source>
        <dbReference type="PROSITE-ProRule" id="PRU00175"/>
    </source>
</evidence>
<accession>A0A9D4PBU5</accession>
<feature type="domain" description="RING-type" evidence="17">
    <location>
        <begin position="58"/>
        <end position="97"/>
    </location>
</feature>
<dbReference type="InterPro" id="IPR018957">
    <property type="entry name" value="Znf_C3HC4_RING-type"/>
</dbReference>
<proteinExistence type="predicted"/>
<keyword evidence="4" id="KW-0479">Metal-binding</keyword>
<dbReference type="GO" id="GO:0006513">
    <property type="term" value="P:protein monoubiquitination"/>
    <property type="evidence" value="ECO:0007669"/>
    <property type="project" value="TreeGrafter"/>
</dbReference>
<organism evidence="18 19">
    <name type="scientific">Rhipicephalus sanguineus</name>
    <name type="common">Brown dog tick</name>
    <name type="synonym">Ixodes sanguineus</name>
    <dbReference type="NCBI Taxonomy" id="34632"/>
    <lineage>
        <taxon>Eukaryota</taxon>
        <taxon>Metazoa</taxon>
        <taxon>Ecdysozoa</taxon>
        <taxon>Arthropoda</taxon>
        <taxon>Chelicerata</taxon>
        <taxon>Arachnida</taxon>
        <taxon>Acari</taxon>
        <taxon>Parasitiformes</taxon>
        <taxon>Ixodida</taxon>
        <taxon>Ixodoidea</taxon>
        <taxon>Ixodidae</taxon>
        <taxon>Rhipicephalinae</taxon>
        <taxon>Rhipicephalus</taxon>
        <taxon>Rhipicephalus</taxon>
    </lineage>
</organism>
<evidence type="ECO:0000256" key="10">
    <source>
        <dbReference type="ARBA" id="ARBA00071236"/>
    </source>
</evidence>
<keyword evidence="7" id="KW-0862">Zinc</keyword>
<dbReference type="EMBL" id="JABSTV010001255">
    <property type="protein sequence ID" value="KAH7935186.1"/>
    <property type="molecule type" value="Genomic_DNA"/>
</dbReference>
<protein>
    <recommendedName>
        <fullName evidence="10">E3 ubiquitin-protein ligase Topors</fullName>
        <ecNumber evidence="2">2.3.2.27</ecNumber>
    </recommendedName>
    <alternativeName>
        <fullName evidence="11">RING-type E3 ubiquitin transferase Topors</fullName>
    </alternativeName>
    <alternativeName>
        <fullName evidence="13">SUMO1-protein E3 ligase Topors</fullName>
    </alternativeName>
    <alternativeName>
        <fullName evidence="12">Topoisomerase I-binding RING finger protein</fullName>
    </alternativeName>
    <alternativeName>
        <fullName evidence="14">Topoisomerase I-binding arginine/serine-rich protein</fullName>
    </alternativeName>
</protein>
<dbReference type="Gene3D" id="3.30.40.10">
    <property type="entry name" value="Zinc/RING finger domain, C3HC4 (zinc finger)"/>
    <property type="match status" value="1"/>
</dbReference>
<evidence type="ECO:0000256" key="5">
    <source>
        <dbReference type="ARBA" id="ARBA00022771"/>
    </source>
</evidence>
<evidence type="ECO:0000256" key="8">
    <source>
        <dbReference type="ARBA" id="ARBA00023015"/>
    </source>
</evidence>
<reference evidence="18" key="2">
    <citation type="submission" date="2021-09" db="EMBL/GenBank/DDBJ databases">
        <authorList>
            <person name="Jia N."/>
            <person name="Wang J."/>
            <person name="Shi W."/>
            <person name="Du L."/>
            <person name="Sun Y."/>
            <person name="Zhan W."/>
            <person name="Jiang J."/>
            <person name="Wang Q."/>
            <person name="Zhang B."/>
            <person name="Ji P."/>
            <person name="Sakyi L.B."/>
            <person name="Cui X."/>
            <person name="Yuan T."/>
            <person name="Jiang B."/>
            <person name="Yang W."/>
            <person name="Lam T.T.-Y."/>
            <person name="Chang Q."/>
            <person name="Ding S."/>
            <person name="Wang X."/>
            <person name="Zhu J."/>
            <person name="Ruan X."/>
            <person name="Zhao L."/>
            <person name="Wei J."/>
            <person name="Que T."/>
            <person name="Du C."/>
            <person name="Cheng J."/>
            <person name="Dai P."/>
            <person name="Han X."/>
            <person name="Huang E."/>
            <person name="Gao Y."/>
            <person name="Liu J."/>
            <person name="Shao H."/>
            <person name="Ye R."/>
            <person name="Li L."/>
            <person name="Wei W."/>
            <person name="Wang X."/>
            <person name="Wang C."/>
            <person name="Huo Q."/>
            <person name="Li W."/>
            <person name="Guo W."/>
            <person name="Chen H."/>
            <person name="Chen S."/>
            <person name="Zhou L."/>
            <person name="Zhou L."/>
            <person name="Ni X."/>
            <person name="Tian J."/>
            <person name="Zhou Y."/>
            <person name="Sheng Y."/>
            <person name="Liu T."/>
            <person name="Pan Y."/>
            <person name="Xia L."/>
            <person name="Li J."/>
            <person name="Zhao F."/>
            <person name="Cao W."/>
        </authorList>
    </citation>
    <scope>NUCLEOTIDE SEQUENCE</scope>
    <source>
        <strain evidence="18">Rsan-2018</strain>
        <tissue evidence="18">Larvae</tissue>
    </source>
</reference>
<dbReference type="PROSITE" id="PS50089">
    <property type="entry name" value="ZF_RING_2"/>
    <property type="match status" value="1"/>
</dbReference>
<evidence type="ECO:0000256" key="11">
    <source>
        <dbReference type="ARBA" id="ARBA00076856"/>
    </source>
</evidence>
<sequence length="552" mass="59352">MATSEVAMSSARTSGAGAAAGDASTVKSEGAKGNGDATPSQPPSTKSPERPTSPEQSCAICLGPPENKSFTDSCFHTFCFSCLLEWSKVKAECPLCKQRFKSIVHNVRSFEDYDQYFVHDPSQVSATTTAAAAAAAMAAASSRSSALSSALLLAHHFVYSPMLLTWHSPRRTRPRPRQRSVLQIPSRITRNGGVRTRSGRSAPRSAPATVTHAGPLPTSSTERRSLYELDLWVCPPNNRRSARHFTPAFFRENPACTHRLIPWLNRELVALIGGGEAQITFTTELVLALITRYEVCCLEFAEHVRPFFGTRTAHFLHELAAFVASPLDMVAYDRVAVYDTRANVVARGTPAAQFLQAPDSSSEDAAPSVNALAPVTLSARRDLSLPGPSGLHHNATVNLVETESDSDCMIVSTVRPAAPVRPRTPIFIELSSSDEGDGRIAAPPAVAPPAATTPSQQPAARRCKPMPRKKRLLQLWSSNSDTSTASDTDSDGAGVDRAAQRLQRRMAMMRRKRARAPAAQASAAPPAKAVPSGALKALQAATFLRTVAHWTQ</sequence>
<keyword evidence="3" id="KW-0808">Transferase</keyword>
<dbReference type="InterPro" id="IPR017907">
    <property type="entry name" value="Znf_RING_CS"/>
</dbReference>
<evidence type="ECO:0000313" key="18">
    <source>
        <dbReference type="EMBL" id="KAH7935186.1"/>
    </source>
</evidence>
<dbReference type="GO" id="GO:0008270">
    <property type="term" value="F:zinc ion binding"/>
    <property type="evidence" value="ECO:0007669"/>
    <property type="project" value="UniProtKB-KW"/>
</dbReference>
<dbReference type="Proteomes" id="UP000821837">
    <property type="component" value="Unassembled WGS sequence"/>
</dbReference>
<keyword evidence="5 15" id="KW-0863">Zinc-finger</keyword>
<keyword evidence="6" id="KW-0833">Ubl conjugation pathway</keyword>
<dbReference type="InterPro" id="IPR058745">
    <property type="entry name" value="PWI_Topors"/>
</dbReference>
<dbReference type="GO" id="GO:0000209">
    <property type="term" value="P:protein polyubiquitination"/>
    <property type="evidence" value="ECO:0007669"/>
    <property type="project" value="TreeGrafter"/>
</dbReference>
<evidence type="ECO:0000256" key="6">
    <source>
        <dbReference type="ARBA" id="ARBA00022786"/>
    </source>
</evidence>
<evidence type="ECO:0000256" key="3">
    <source>
        <dbReference type="ARBA" id="ARBA00022679"/>
    </source>
</evidence>
<feature type="compositionally biased region" description="Low complexity" evidence="16">
    <location>
        <begin position="7"/>
        <end position="24"/>
    </location>
</feature>
<dbReference type="InterPro" id="IPR058746">
    <property type="entry name" value="Znf_RING-type_Topors"/>
</dbReference>
<dbReference type="SUPFAM" id="SSF57850">
    <property type="entry name" value="RING/U-box"/>
    <property type="match status" value="1"/>
</dbReference>
<name>A0A9D4PBU5_RHISA</name>
<dbReference type="InterPro" id="IPR013083">
    <property type="entry name" value="Znf_RING/FYVE/PHD"/>
</dbReference>
<dbReference type="GO" id="GO:0061630">
    <property type="term" value="F:ubiquitin protein ligase activity"/>
    <property type="evidence" value="ECO:0007669"/>
    <property type="project" value="UniProtKB-EC"/>
</dbReference>
<comment type="caution">
    <text evidence="18">The sequence shown here is derived from an EMBL/GenBank/DDBJ whole genome shotgun (WGS) entry which is preliminary data.</text>
</comment>
<evidence type="ECO:0000256" key="16">
    <source>
        <dbReference type="SAM" id="MobiDB-lite"/>
    </source>
</evidence>
<feature type="compositionally biased region" description="Low complexity" evidence="16">
    <location>
        <begin position="477"/>
        <end position="487"/>
    </location>
</feature>
<dbReference type="PANTHER" id="PTHR46077:SF1">
    <property type="entry name" value="TOP1 BINDING ARGININE_SERINE RICH PROTEIN, E3 UBIQUITIN LIGASE"/>
    <property type="match status" value="1"/>
</dbReference>
<evidence type="ECO:0000256" key="14">
    <source>
        <dbReference type="ARBA" id="ARBA00079184"/>
    </source>
</evidence>
<comment type="catalytic activity">
    <reaction evidence="1">
        <text>S-ubiquitinyl-[E2 ubiquitin-conjugating enzyme]-L-cysteine + [acceptor protein]-L-lysine = [E2 ubiquitin-conjugating enzyme]-L-cysteine + N(6)-ubiquitinyl-[acceptor protein]-L-lysine.</text>
        <dbReference type="EC" id="2.3.2.27"/>
    </reaction>
</comment>
<evidence type="ECO:0000313" key="19">
    <source>
        <dbReference type="Proteomes" id="UP000821837"/>
    </source>
</evidence>
<dbReference type="VEuPathDB" id="VectorBase:RSAN_027861"/>
<dbReference type="Pfam" id="PF00097">
    <property type="entry name" value="zf-C3HC4"/>
    <property type="match status" value="1"/>
</dbReference>
<evidence type="ECO:0000256" key="7">
    <source>
        <dbReference type="ARBA" id="ARBA00022833"/>
    </source>
</evidence>
<evidence type="ECO:0000259" key="17">
    <source>
        <dbReference type="PROSITE" id="PS50089"/>
    </source>
</evidence>
<dbReference type="Pfam" id="PF26084">
    <property type="entry name" value="PWI_Topors"/>
    <property type="match status" value="1"/>
</dbReference>
<feature type="region of interest" description="Disordered" evidence="16">
    <location>
        <begin position="507"/>
        <end position="528"/>
    </location>
</feature>
<keyword evidence="8" id="KW-0805">Transcription regulation</keyword>
<evidence type="ECO:0000256" key="9">
    <source>
        <dbReference type="ARBA" id="ARBA00023163"/>
    </source>
</evidence>
<dbReference type="SMART" id="SM00184">
    <property type="entry name" value="RING"/>
    <property type="match status" value="1"/>
</dbReference>
<feature type="compositionally biased region" description="Low complexity" evidence="16">
    <location>
        <begin position="441"/>
        <end position="460"/>
    </location>
</feature>
<feature type="compositionally biased region" description="Polar residues" evidence="16">
    <location>
        <begin position="37"/>
        <end position="46"/>
    </location>
</feature>
<feature type="compositionally biased region" description="Low complexity" evidence="16">
    <location>
        <begin position="516"/>
        <end position="528"/>
    </location>
</feature>
<evidence type="ECO:0000256" key="4">
    <source>
        <dbReference type="ARBA" id="ARBA00022723"/>
    </source>
</evidence>
<gene>
    <name evidence="18" type="ORF">HPB52_004774</name>
</gene>
<evidence type="ECO:0000256" key="1">
    <source>
        <dbReference type="ARBA" id="ARBA00000900"/>
    </source>
</evidence>
<dbReference type="EC" id="2.3.2.27" evidence="2"/>
<keyword evidence="19" id="KW-1185">Reference proteome</keyword>
<evidence type="ECO:0000256" key="13">
    <source>
        <dbReference type="ARBA" id="ARBA00079040"/>
    </source>
</evidence>
<dbReference type="CDD" id="cd16574">
    <property type="entry name" value="RING-HC_Topors"/>
    <property type="match status" value="1"/>
</dbReference>
<reference evidence="18" key="1">
    <citation type="journal article" date="2020" name="Cell">
        <title>Large-Scale Comparative Analyses of Tick Genomes Elucidate Their Genetic Diversity and Vector Capacities.</title>
        <authorList>
            <consortium name="Tick Genome and Microbiome Consortium (TIGMIC)"/>
            <person name="Jia N."/>
            <person name="Wang J."/>
            <person name="Shi W."/>
            <person name="Du L."/>
            <person name="Sun Y."/>
            <person name="Zhan W."/>
            <person name="Jiang J.F."/>
            <person name="Wang Q."/>
            <person name="Zhang B."/>
            <person name="Ji P."/>
            <person name="Bell-Sakyi L."/>
            <person name="Cui X.M."/>
            <person name="Yuan T.T."/>
            <person name="Jiang B.G."/>
            <person name="Yang W.F."/>
            <person name="Lam T.T."/>
            <person name="Chang Q.C."/>
            <person name="Ding S.J."/>
            <person name="Wang X.J."/>
            <person name="Zhu J.G."/>
            <person name="Ruan X.D."/>
            <person name="Zhao L."/>
            <person name="Wei J.T."/>
            <person name="Ye R.Z."/>
            <person name="Que T.C."/>
            <person name="Du C.H."/>
            <person name="Zhou Y.H."/>
            <person name="Cheng J.X."/>
            <person name="Dai P.F."/>
            <person name="Guo W.B."/>
            <person name="Han X.H."/>
            <person name="Huang E.J."/>
            <person name="Li L.F."/>
            <person name="Wei W."/>
            <person name="Gao Y.C."/>
            <person name="Liu J.Z."/>
            <person name="Shao H.Z."/>
            <person name="Wang X."/>
            <person name="Wang C.C."/>
            <person name="Yang T.C."/>
            <person name="Huo Q.B."/>
            <person name="Li W."/>
            <person name="Chen H.Y."/>
            <person name="Chen S.E."/>
            <person name="Zhou L.G."/>
            <person name="Ni X.B."/>
            <person name="Tian J.H."/>
            <person name="Sheng Y."/>
            <person name="Liu T."/>
            <person name="Pan Y.S."/>
            <person name="Xia L.Y."/>
            <person name="Li J."/>
            <person name="Zhao F."/>
            <person name="Cao W.C."/>
        </authorList>
    </citation>
    <scope>NUCLEOTIDE SEQUENCE</scope>
    <source>
        <strain evidence="18">Rsan-2018</strain>
    </source>
</reference>
<feature type="compositionally biased region" description="Basic residues" evidence="16">
    <location>
        <begin position="461"/>
        <end position="472"/>
    </location>
</feature>
<dbReference type="AlphaFoldDB" id="A0A9D4PBU5"/>
<evidence type="ECO:0000256" key="2">
    <source>
        <dbReference type="ARBA" id="ARBA00012483"/>
    </source>
</evidence>